<dbReference type="Proteomes" id="UP001215598">
    <property type="component" value="Unassembled WGS sequence"/>
</dbReference>
<proteinExistence type="predicted"/>
<protein>
    <submittedName>
        <fullName evidence="1">Uncharacterized protein</fullName>
    </submittedName>
</protein>
<name>A0AAD7MK14_9AGAR</name>
<gene>
    <name evidence="1" type="ORF">B0H16DRAFT_1386415</name>
</gene>
<evidence type="ECO:0000313" key="2">
    <source>
        <dbReference type="Proteomes" id="UP001215598"/>
    </source>
</evidence>
<keyword evidence="2" id="KW-1185">Reference proteome</keyword>
<accession>A0AAD7MK14</accession>
<organism evidence="1 2">
    <name type="scientific">Mycena metata</name>
    <dbReference type="NCBI Taxonomy" id="1033252"/>
    <lineage>
        <taxon>Eukaryota</taxon>
        <taxon>Fungi</taxon>
        <taxon>Dikarya</taxon>
        <taxon>Basidiomycota</taxon>
        <taxon>Agaricomycotina</taxon>
        <taxon>Agaricomycetes</taxon>
        <taxon>Agaricomycetidae</taxon>
        <taxon>Agaricales</taxon>
        <taxon>Marasmiineae</taxon>
        <taxon>Mycenaceae</taxon>
        <taxon>Mycena</taxon>
    </lineage>
</organism>
<evidence type="ECO:0000313" key="1">
    <source>
        <dbReference type="EMBL" id="KAJ7721124.1"/>
    </source>
</evidence>
<sequence length="107" mass="12298">MLKIIAGERAKQPSDGSLPYSLWQDVTSYWAQDPTVRPTTQVENMNTAVERKTPSTAKPSDMHGRVKTRLQTLFRRDKPSKNVEHVLYIPIRSISYERALTQPRSRS</sequence>
<dbReference type="EMBL" id="JARKIB010000233">
    <property type="protein sequence ID" value="KAJ7721124.1"/>
    <property type="molecule type" value="Genomic_DNA"/>
</dbReference>
<dbReference type="AlphaFoldDB" id="A0AAD7MK14"/>
<comment type="caution">
    <text evidence="1">The sequence shown here is derived from an EMBL/GenBank/DDBJ whole genome shotgun (WGS) entry which is preliminary data.</text>
</comment>
<reference evidence="1" key="1">
    <citation type="submission" date="2023-03" db="EMBL/GenBank/DDBJ databases">
        <title>Massive genome expansion in bonnet fungi (Mycena s.s.) driven by repeated elements and novel gene families across ecological guilds.</title>
        <authorList>
            <consortium name="Lawrence Berkeley National Laboratory"/>
            <person name="Harder C.B."/>
            <person name="Miyauchi S."/>
            <person name="Viragh M."/>
            <person name="Kuo A."/>
            <person name="Thoen E."/>
            <person name="Andreopoulos B."/>
            <person name="Lu D."/>
            <person name="Skrede I."/>
            <person name="Drula E."/>
            <person name="Henrissat B."/>
            <person name="Morin E."/>
            <person name="Kohler A."/>
            <person name="Barry K."/>
            <person name="LaButti K."/>
            <person name="Morin E."/>
            <person name="Salamov A."/>
            <person name="Lipzen A."/>
            <person name="Mereny Z."/>
            <person name="Hegedus B."/>
            <person name="Baldrian P."/>
            <person name="Stursova M."/>
            <person name="Weitz H."/>
            <person name="Taylor A."/>
            <person name="Grigoriev I.V."/>
            <person name="Nagy L.G."/>
            <person name="Martin F."/>
            <person name="Kauserud H."/>
        </authorList>
    </citation>
    <scope>NUCLEOTIDE SEQUENCE</scope>
    <source>
        <strain evidence="1">CBHHK182m</strain>
    </source>
</reference>